<evidence type="ECO:0000259" key="1">
    <source>
        <dbReference type="Pfam" id="PF09347"/>
    </source>
</evidence>
<keyword evidence="3" id="KW-1185">Reference proteome</keyword>
<sequence length="200" mass="21737">MSNISVLENFIVQPGEFASGVLLKGQKIRVIDLEGKQVCDFVAYNKDNLKEVSDMVTTCLEQDSWQISTGGYIYSDYVNKMLVITDDKTGIHGYTGGACTHEINKAAGVDQPGCTEAMCNGFKKIGFPQLGAPRMAALNIFQPPLTQPDGSFHPHEPVTQPGDYLEMQAEMDIVWSLSCCPYPGTINGNGPTPVEVQVIS</sequence>
<dbReference type="PANTHER" id="PTHR31527">
    <property type="entry name" value="RE64534P"/>
    <property type="match status" value="1"/>
</dbReference>
<dbReference type="RefSeq" id="WP_124936384.1">
    <property type="nucleotide sequence ID" value="NZ_RJVQ01000002.1"/>
</dbReference>
<name>A0A3N9TJX3_9VIBR</name>
<comment type="caution">
    <text evidence="2">The sequence shown here is derived from an EMBL/GenBank/DDBJ whole genome shotgun (WGS) entry which is preliminary data.</text>
</comment>
<dbReference type="PANTHER" id="PTHR31527:SF0">
    <property type="entry name" value="RE64534P"/>
    <property type="match status" value="1"/>
</dbReference>
<reference evidence="2 3" key="1">
    <citation type="submission" date="2018-11" db="EMBL/GenBank/DDBJ databases">
        <title>Vibrio LJC006 sp. nov., isolated from seawater during the bloom of the enteromorpha.</title>
        <authorList>
            <person name="Liang J."/>
        </authorList>
    </citation>
    <scope>NUCLEOTIDE SEQUENCE [LARGE SCALE GENOMIC DNA]</scope>
    <source>
        <strain evidence="2 3">LJC006</strain>
    </source>
</reference>
<dbReference type="AlphaFoldDB" id="A0A3N9TJX3"/>
<evidence type="ECO:0000313" key="3">
    <source>
        <dbReference type="Proteomes" id="UP000281112"/>
    </source>
</evidence>
<protein>
    <submittedName>
        <fullName evidence="2">Urea carboxylase-associated family protein</fullName>
    </submittedName>
</protein>
<feature type="domain" description="DUF1989" evidence="1">
    <location>
        <begin position="11"/>
        <end position="174"/>
    </location>
</feature>
<gene>
    <name evidence="2" type="ORF">EES38_06680</name>
</gene>
<dbReference type="InterPro" id="IPR018959">
    <property type="entry name" value="DUF1989"/>
</dbReference>
<dbReference type="EMBL" id="RJVQ01000002">
    <property type="protein sequence ID" value="RQW64264.1"/>
    <property type="molecule type" value="Genomic_DNA"/>
</dbReference>
<dbReference type="Pfam" id="PF09347">
    <property type="entry name" value="DUF1989"/>
    <property type="match status" value="1"/>
</dbReference>
<organism evidence="2 3">
    <name type="scientific">Vibrio viridaestus</name>
    <dbReference type="NCBI Taxonomy" id="2487322"/>
    <lineage>
        <taxon>Bacteria</taxon>
        <taxon>Pseudomonadati</taxon>
        <taxon>Pseudomonadota</taxon>
        <taxon>Gammaproteobacteria</taxon>
        <taxon>Vibrionales</taxon>
        <taxon>Vibrionaceae</taxon>
        <taxon>Vibrio</taxon>
    </lineage>
</organism>
<evidence type="ECO:0000313" key="2">
    <source>
        <dbReference type="EMBL" id="RQW64264.1"/>
    </source>
</evidence>
<proteinExistence type="predicted"/>
<dbReference type="OrthoDB" id="9772660at2"/>
<accession>A0A3N9TJX3</accession>
<dbReference type="Proteomes" id="UP000281112">
    <property type="component" value="Unassembled WGS sequence"/>
</dbReference>